<evidence type="ECO:0000256" key="5">
    <source>
        <dbReference type="ARBA" id="ARBA00023136"/>
    </source>
</evidence>
<dbReference type="GO" id="GO:0005886">
    <property type="term" value="C:plasma membrane"/>
    <property type="evidence" value="ECO:0007669"/>
    <property type="project" value="UniProtKB-SubCell"/>
</dbReference>
<comment type="similarity">
    <text evidence="6">Belongs to the TVP38/TMEM64 family.</text>
</comment>
<dbReference type="PANTHER" id="PTHR12677">
    <property type="entry name" value="GOLGI APPARATUS MEMBRANE PROTEIN TVP38-RELATED"/>
    <property type="match status" value="1"/>
</dbReference>
<comment type="subcellular location">
    <subcellularLocation>
        <location evidence="1 6">Cell membrane</location>
        <topology evidence="1 6">Multi-pass membrane protein</topology>
    </subcellularLocation>
</comment>
<keyword evidence="10" id="KW-1185">Reference proteome</keyword>
<evidence type="ECO:0000256" key="6">
    <source>
        <dbReference type="RuleBase" id="RU366058"/>
    </source>
</evidence>
<evidence type="ECO:0000256" key="7">
    <source>
        <dbReference type="SAM" id="MobiDB-lite"/>
    </source>
</evidence>
<dbReference type="OrthoDB" id="9812980at2"/>
<dbReference type="STRING" id="1075417.SAMN05421823_101308"/>
<feature type="domain" description="VTT" evidence="8">
    <location>
        <begin position="98"/>
        <end position="215"/>
    </location>
</feature>
<dbReference type="RefSeq" id="WP_089678212.1">
    <property type="nucleotide sequence ID" value="NZ_FNFO01000001.1"/>
</dbReference>
<feature type="transmembrane region" description="Helical" evidence="6">
    <location>
        <begin position="77"/>
        <end position="102"/>
    </location>
</feature>
<evidence type="ECO:0000313" key="10">
    <source>
        <dbReference type="Proteomes" id="UP000198510"/>
    </source>
</evidence>
<evidence type="ECO:0000256" key="3">
    <source>
        <dbReference type="ARBA" id="ARBA00022692"/>
    </source>
</evidence>
<feature type="region of interest" description="Disordered" evidence="7">
    <location>
        <begin position="1"/>
        <end position="21"/>
    </location>
</feature>
<feature type="transmembrane region" description="Helical" evidence="6">
    <location>
        <begin position="29"/>
        <end position="48"/>
    </location>
</feature>
<keyword evidence="4 6" id="KW-1133">Transmembrane helix</keyword>
<protein>
    <recommendedName>
        <fullName evidence="6">TVP38/TMEM64 family membrane protein</fullName>
    </recommendedName>
</protein>
<name>A0A1G8XA55_9BACT</name>
<evidence type="ECO:0000256" key="2">
    <source>
        <dbReference type="ARBA" id="ARBA00022475"/>
    </source>
</evidence>
<feature type="transmembrane region" description="Helical" evidence="6">
    <location>
        <begin position="114"/>
        <end position="135"/>
    </location>
</feature>
<feature type="transmembrane region" description="Helical" evidence="6">
    <location>
        <begin position="220"/>
        <end position="241"/>
    </location>
</feature>
<dbReference type="PANTHER" id="PTHR12677:SF59">
    <property type="entry name" value="GOLGI APPARATUS MEMBRANE PROTEIN TVP38-RELATED"/>
    <property type="match status" value="1"/>
</dbReference>
<accession>A0A1G8XA55</accession>
<sequence>MADLQEKTKTSRSQPATAPQVEASSQSKLPLLISGLLVVGLVGCYFLVPSVREFLQEAWDVLTSDDRQRISSWVSQLGFWGPFAIVAAMVAQMFLLVIPSPLLMIVSVLAYGPWWGGLLCIAAVATAATFGYWLGRALGAHTVERLIGGKTEKKVEKYVGEYGFWAVIVARISPFLSNDAISFVAGLMGMGFWKFTGATLAGITPLTVLIAWLGADFNRLTTGLLWVSVASLVVLAGYIIYDRTHKSS</sequence>
<keyword evidence="5 6" id="KW-0472">Membrane</keyword>
<dbReference type="InterPro" id="IPR015414">
    <property type="entry name" value="TMEM64"/>
</dbReference>
<evidence type="ECO:0000256" key="4">
    <source>
        <dbReference type="ARBA" id="ARBA00022989"/>
    </source>
</evidence>
<dbReference type="Pfam" id="PF09335">
    <property type="entry name" value="VTT_dom"/>
    <property type="match status" value="1"/>
</dbReference>
<dbReference type="EMBL" id="FNFO01000001">
    <property type="protein sequence ID" value="SDJ87363.1"/>
    <property type="molecule type" value="Genomic_DNA"/>
</dbReference>
<reference evidence="9 10" key="1">
    <citation type="submission" date="2016-10" db="EMBL/GenBank/DDBJ databases">
        <authorList>
            <person name="de Groot N.N."/>
        </authorList>
    </citation>
    <scope>NUCLEOTIDE SEQUENCE [LARGE SCALE GENOMIC DNA]</scope>
    <source>
        <strain evidence="9 10">DSM 25186</strain>
    </source>
</reference>
<evidence type="ECO:0000256" key="1">
    <source>
        <dbReference type="ARBA" id="ARBA00004651"/>
    </source>
</evidence>
<feature type="compositionally biased region" description="Polar residues" evidence="7">
    <location>
        <begin position="11"/>
        <end position="21"/>
    </location>
</feature>
<dbReference type="InterPro" id="IPR032816">
    <property type="entry name" value="VTT_dom"/>
</dbReference>
<keyword evidence="3 6" id="KW-0812">Transmembrane</keyword>
<evidence type="ECO:0000259" key="8">
    <source>
        <dbReference type="Pfam" id="PF09335"/>
    </source>
</evidence>
<organism evidence="9 10">
    <name type="scientific">Catalinimonas alkaloidigena</name>
    <dbReference type="NCBI Taxonomy" id="1075417"/>
    <lineage>
        <taxon>Bacteria</taxon>
        <taxon>Pseudomonadati</taxon>
        <taxon>Bacteroidota</taxon>
        <taxon>Cytophagia</taxon>
        <taxon>Cytophagales</taxon>
        <taxon>Catalimonadaceae</taxon>
        <taxon>Catalinimonas</taxon>
    </lineage>
</organism>
<dbReference type="AlphaFoldDB" id="A0A1G8XA55"/>
<evidence type="ECO:0000313" key="9">
    <source>
        <dbReference type="EMBL" id="SDJ87363.1"/>
    </source>
</evidence>
<gene>
    <name evidence="9" type="ORF">SAMN05421823_101308</name>
</gene>
<keyword evidence="2 6" id="KW-1003">Cell membrane</keyword>
<dbReference type="Proteomes" id="UP000198510">
    <property type="component" value="Unassembled WGS sequence"/>
</dbReference>
<proteinExistence type="inferred from homology"/>
<feature type="transmembrane region" description="Helical" evidence="6">
    <location>
        <begin position="192"/>
        <end position="214"/>
    </location>
</feature>